<evidence type="ECO:0000313" key="2">
    <source>
        <dbReference type="EMBL" id="CAE0560381.1"/>
    </source>
</evidence>
<sequence>MMEECTIPFEPVDPAEVAWQGEVDSLGGRLGGREDYPHEKSNQRGHGRTTRIPRRASVQDQGAQLKMPCLAPGGRRNVRDSQSDSESEVSDTERPQQLPGGPAAKPQWLVPAREGDKARRSMENGVASRWHARK</sequence>
<accession>A0A7S3SPB3</accession>
<gene>
    <name evidence="2" type="ORF">SACU0126_LOCUS16547</name>
</gene>
<feature type="compositionally biased region" description="Basic and acidic residues" evidence="1">
    <location>
        <begin position="31"/>
        <end position="42"/>
    </location>
</feature>
<protein>
    <submittedName>
        <fullName evidence="2">Uncharacterized protein</fullName>
    </submittedName>
</protein>
<proteinExistence type="predicted"/>
<feature type="compositionally biased region" description="Basic and acidic residues" evidence="1">
    <location>
        <begin position="113"/>
        <end position="122"/>
    </location>
</feature>
<name>A0A7S3SPB3_9SPIT</name>
<feature type="region of interest" description="Disordered" evidence="1">
    <location>
        <begin position="16"/>
        <end position="134"/>
    </location>
</feature>
<evidence type="ECO:0000256" key="1">
    <source>
        <dbReference type="SAM" id="MobiDB-lite"/>
    </source>
</evidence>
<organism evidence="2">
    <name type="scientific">Strombidinopsis acuminata</name>
    <dbReference type="NCBI Taxonomy" id="141414"/>
    <lineage>
        <taxon>Eukaryota</taxon>
        <taxon>Sar</taxon>
        <taxon>Alveolata</taxon>
        <taxon>Ciliophora</taxon>
        <taxon>Intramacronucleata</taxon>
        <taxon>Spirotrichea</taxon>
        <taxon>Choreotrichia</taxon>
        <taxon>Choreotrichida</taxon>
        <taxon>Strombidinopsidae</taxon>
        <taxon>Strombidinopsis</taxon>
    </lineage>
</organism>
<dbReference type="AlphaFoldDB" id="A0A7S3SPB3"/>
<feature type="compositionally biased region" description="Basic residues" evidence="1">
    <location>
        <begin position="43"/>
        <end position="54"/>
    </location>
</feature>
<dbReference type="EMBL" id="HBIQ01051979">
    <property type="protein sequence ID" value="CAE0560381.1"/>
    <property type="molecule type" value="Transcribed_RNA"/>
</dbReference>
<reference evidence="2" key="1">
    <citation type="submission" date="2021-01" db="EMBL/GenBank/DDBJ databases">
        <authorList>
            <person name="Corre E."/>
            <person name="Pelletier E."/>
            <person name="Niang G."/>
            <person name="Scheremetjew M."/>
            <person name="Finn R."/>
            <person name="Kale V."/>
            <person name="Holt S."/>
            <person name="Cochrane G."/>
            <person name="Meng A."/>
            <person name="Brown T."/>
            <person name="Cohen L."/>
        </authorList>
    </citation>
    <scope>NUCLEOTIDE SEQUENCE</scope>
    <source>
        <strain evidence="2">SPMC142</strain>
    </source>
</reference>